<evidence type="ECO:0000259" key="1">
    <source>
        <dbReference type="Pfam" id="PF19034"/>
    </source>
</evidence>
<sequence length="148" mass="17599">MSNNLPKNYPNDIKRLLRQCLFNTQYLNLKVMDYCEDYSMFAIPAFRALEGHIKYLISETGIVLKTNFNYFQKDTNNLNQYIFTPKISDLKKKTNIEICYNFYKLHRDTLCHFGEVSYLNLSNTRFIYSKQESNDLIDRCLNLITTNC</sequence>
<dbReference type="Gene3D" id="6.10.250.2650">
    <property type="match status" value="1"/>
</dbReference>
<feature type="domain" description="Bacterial toxin RNase RnlA/LsoA DBD" evidence="1">
    <location>
        <begin position="3"/>
        <end position="113"/>
    </location>
</feature>
<reference evidence="2" key="1">
    <citation type="submission" date="2024-02" db="EMBL/GenBank/DDBJ databases">
        <title>Draft genome sequence of new strains in genus Ureaplasma.</title>
        <authorList>
            <person name="Nakajima Y."/>
            <person name="Segawa T."/>
        </authorList>
    </citation>
    <scope>NUCLEOTIDE SEQUENCE [LARGE SCALE GENOMIC DNA]</scope>
    <source>
        <strain evidence="2">OM1</strain>
    </source>
</reference>
<dbReference type="EMBL" id="BAABQM010000001">
    <property type="protein sequence ID" value="GAA5414412.1"/>
    <property type="molecule type" value="Genomic_DNA"/>
</dbReference>
<proteinExistence type="predicted"/>
<dbReference type="Pfam" id="PF19034">
    <property type="entry name" value="RnlA-toxin_DBD"/>
    <property type="match status" value="1"/>
</dbReference>
<gene>
    <name evidence="2" type="ORF">UREOM_1230</name>
</gene>
<dbReference type="RefSeq" id="WP_353289577.1">
    <property type="nucleotide sequence ID" value="NZ_BAABQM010000001.1"/>
</dbReference>
<name>A0ABP9U640_9BACT</name>
<evidence type="ECO:0000313" key="2">
    <source>
        <dbReference type="EMBL" id="GAA5414412.1"/>
    </source>
</evidence>
<organism evidence="2 3">
    <name type="scientific">Ureaplasma ceti</name>
    <dbReference type="NCBI Taxonomy" id="3119530"/>
    <lineage>
        <taxon>Bacteria</taxon>
        <taxon>Bacillati</taxon>
        <taxon>Mycoplasmatota</taxon>
        <taxon>Mycoplasmoidales</taxon>
        <taxon>Mycoplasmoidaceae</taxon>
        <taxon>Ureaplasma</taxon>
    </lineage>
</organism>
<comment type="caution">
    <text evidence="2">The sequence shown here is derived from an EMBL/GenBank/DDBJ whole genome shotgun (WGS) entry which is preliminary data.</text>
</comment>
<accession>A0ABP9U640</accession>
<protein>
    <recommendedName>
        <fullName evidence="1">Bacterial toxin RNase RnlA/LsoA DBD domain-containing protein</fullName>
    </recommendedName>
</protein>
<dbReference type="Proteomes" id="UP001449582">
    <property type="component" value="Unassembled WGS sequence"/>
</dbReference>
<dbReference type="InterPro" id="IPR043994">
    <property type="entry name" value="RnlA/LsoA-toxin_DBD"/>
</dbReference>
<evidence type="ECO:0000313" key="3">
    <source>
        <dbReference type="Proteomes" id="UP001449582"/>
    </source>
</evidence>
<keyword evidence="3" id="KW-1185">Reference proteome</keyword>